<evidence type="ECO:0000313" key="4">
    <source>
        <dbReference type="EMBL" id="GHA20313.1"/>
    </source>
</evidence>
<gene>
    <name evidence="4" type="ORF">GCM10007989_14180</name>
</gene>
<keyword evidence="1" id="KW-0238">DNA-binding</keyword>
<accession>A0A918S4R2</accession>
<reference evidence="4" key="1">
    <citation type="journal article" date="2014" name="Int. J. Syst. Evol. Microbiol.">
        <title>Complete genome sequence of Corynebacterium casei LMG S-19264T (=DSM 44701T), isolated from a smear-ripened cheese.</title>
        <authorList>
            <consortium name="US DOE Joint Genome Institute (JGI-PGF)"/>
            <person name="Walter F."/>
            <person name="Albersmeier A."/>
            <person name="Kalinowski J."/>
            <person name="Ruckert C."/>
        </authorList>
    </citation>
    <scope>NUCLEOTIDE SEQUENCE</scope>
    <source>
        <strain evidence="4">KCTC 32437</strain>
    </source>
</reference>
<organism evidence="4 5">
    <name type="scientific">Devosia pacifica</name>
    <dbReference type="NCBI Taxonomy" id="1335967"/>
    <lineage>
        <taxon>Bacteria</taxon>
        <taxon>Pseudomonadati</taxon>
        <taxon>Pseudomonadota</taxon>
        <taxon>Alphaproteobacteria</taxon>
        <taxon>Hyphomicrobiales</taxon>
        <taxon>Devosiaceae</taxon>
        <taxon>Devosia</taxon>
    </lineage>
</organism>
<dbReference type="AlphaFoldDB" id="A0A918S4R2"/>
<protein>
    <recommendedName>
        <fullName evidence="3">Recombinase zinc beta ribbon domain-containing protein</fullName>
    </recommendedName>
</protein>
<keyword evidence="2" id="KW-0233">DNA recombination</keyword>
<keyword evidence="5" id="KW-1185">Reference proteome</keyword>
<feature type="domain" description="Recombinase zinc beta ribbon" evidence="3">
    <location>
        <begin position="37"/>
        <end position="96"/>
    </location>
</feature>
<evidence type="ECO:0000259" key="3">
    <source>
        <dbReference type="Pfam" id="PF13408"/>
    </source>
</evidence>
<dbReference type="InterPro" id="IPR025827">
    <property type="entry name" value="Zn_ribbon_recom_dom"/>
</dbReference>
<dbReference type="PANTHER" id="PTHR30461">
    <property type="entry name" value="DNA-INVERTASE FROM LAMBDOID PROPHAGE"/>
    <property type="match status" value="1"/>
</dbReference>
<name>A0A918S4R2_9HYPH</name>
<evidence type="ECO:0000313" key="5">
    <source>
        <dbReference type="Proteomes" id="UP000646579"/>
    </source>
</evidence>
<dbReference type="GO" id="GO:0000150">
    <property type="term" value="F:DNA strand exchange activity"/>
    <property type="evidence" value="ECO:0007669"/>
    <property type="project" value="TreeGrafter"/>
</dbReference>
<dbReference type="GO" id="GO:0003677">
    <property type="term" value="F:DNA binding"/>
    <property type="evidence" value="ECO:0007669"/>
    <property type="project" value="UniProtKB-KW"/>
</dbReference>
<dbReference type="Pfam" id="PF13408">
    <property type="entry name" value="Zn_ribbon_recom"/>
    <property type="match status" value="1"/>
</dbReference>
<dbReference type="Proteomes" id="UP000646579">
    <property type="component" value="Unassembled WGS sequence"/>
</dbReference>
<sequence length="284" mass="30975">MECPRIVDEAIYGAVQAKLKRNNPLNTAPRIASADHLLTGIAVCSCCGGALTITTGKSGKYKYYSCRTHLSRGKSKCPRPTRIPAGELDRVVTEALIEKVVKAEHLASLLGALAERRTAANVEITNDILKLEQRASEERRALDNIFDLVEKGIASADDPDFARRFEAIKSRKSVADEAVKRARASITAPVAITPEMVVRFSEIMRAGLTSGSKKFRRAYVSALIDRVTMAGDKVVIRGRASSALELAAANCNFEEEEEEVPRRIQEWRAGEDETGNGYVIAGAI</sequence>
<comment type="caution">
    <text evidence="4">The sequence shown here is derived from an EMBL/GenBank/DDBJ whole genome shotgun (WGS) entry which is preliminary data.</text>
</comment>
<evidence type="ECO:0000256" key="2">
    <source>
        <dbReference type="ARBA" id="ARBA00023172"/>
    </source>
</evidence>
<evidence type="ECO:0000256" key="1">
    <source>
        <dbReference type="ARBA" id="ARBA00023125"/>
    </source>
</evidence>
<reference evidence="4" key="2">
    <citation type="submission" date="2020-09" db="EMBL/GenBank/DDBJ databases">
        <authorList>
            <person name="Sun Q."/>
            <person name="Kim S."/>
        </authorList>
    </citation>
    <scope>NUCLEOTIDE SEQUENCE</scope>
    <source>
        <strain evidence="4">KCTC 32437</strain>
    </source>
</reference>
<proteinExistence type="predicted"/>
<dbReference type="PANTHER" id="PTHR30461:SF2">
    <property type="entry name" value="SERINE RECOMBINASE PINE-RELATED"/>
    <property type="match status" value="1"/>
</dbReference>
<dbReference type="EMBL" id="BMZE01000002">
    <property type="protein sequence ID" value="GHA20313.1"/>
    <property type="molecule type" value="Genomic_DNA"/>
</dbReference>
<dbReference type="InterPro" id="IPR050639">
    <property type="entry name" value="SSR_resolvase"/>
</dbReference>